<comment type="similarity">
    <text evidence="1">Belongs to the HypE family.</text>
</comment>
<feature type="domain" description="PurM-like N-terminal" evidence="2">
    <location>
        <begin position="52"/>
        <end position="165"/>
    </location>
</feature>
<evidence type="ECO:0000259" key="2">
    <source>
        <dbReference type="Pfam" id="PF00586"/>
    </source>
</evidence>
<dbReference type="PANTHER" id="PTHR30303">
    <property type="entry name" value="HYDROGENASE ISOENZYMES FORMATION PROTEIN HYPE"/>
    <property type="match status" value="1"/>
</dbReference>
<name>A0A1V8M1N3_9GAMM</name>
<proteinExistence type="inferred from homology"/>
<dbReference type="STRING" id="1420851.AU255_18285"/>
<evidence type="ECO:0000313" key="5">
    <source>
        <dbReference type="Proteomes" id="UP000191980"/>
    </source>
</evidence>
<dbReference type="EMBL" id="LPUF01000004">
    <property type="protein sequence ID" value="OQK15418.1"/>
    <property type="molecule type" value="Genomic_DNA"/>
</dbReference>
<dbReference type="InterPro" id="IPR036676">
    <property type="entry name" value="PurM-like_C_sf"/>
</dbReference>
<dbReference type="Pfam" id="PF00586">
    <property type="entry name" value="AIRS"/>
    <property type="match status" value="1"/>
</dbReference>
<protein>
    <submittedName>
        <fullName evidence="4">Hydrogenase expression/formation protein HypE</fullName>
    </submittedName>
</protein>
<dbReference type="CDD" id="cd02197">
    <property type="entry name" value="HypE"/>
    <property type="match status" value="1"/>
</dbReference>
<dbReference type="PIRSF" id="PIRSF005644">
    <property type="entry name" value="Hdrgns_mtr_HypE"/>
    <property type="match status" value="1"/>
</dbReference>
<evidence type="ECO:0000259" key="3">
    <source>
        <dbReference type="Pfam" id="PF02769"/>
    </source>
</evidence>
<gene>
    <name evidence="4" type="ORF">AU255_18285</name>
</gene>
<dbReference type="Gene3D" id="3.90.650.10">
    <property type="entry name" value="PurM-like C-terminal domain"/>
    <property type="match status" value="1"/>
</dbReference>
<reference evidence="4 5" key="1">
    <citation type="submission" date="2015-12" db="EMBL/GenBank/DDBJ databases">
        <authorList>
            <person name="Shamseldin A."/>
            <person name="Moawad H."/>
            <person name="Abd El-Rahim W.M."/>
            <person name="Sadowsky M.J."/>
        </authorList>
    </citation>
    <scope>NUCLEOTIDE SEQUENCE [LARGE SCALE GENOMIC DNA]</scope>
    <source>
        <strain evidence="4 5">WF1</strain>
    </source>
</reference>
<sequence length="351" mass="36890">MTKTGDIRQSRTNLDIRNGQVNLSHGSGGRAMAQLIASIFVKHLDNELLRQGNDQALFNVEAGRMVMSTDSHVITPLFFPGGDIGSLAIHGTVNDVVMSGAKPLYLSAGFILEEGYPLAELEKIVISMAAAAKQAGTAVITGDTKVVERGKGDGVFINTCGIGVVPAGVNISGNRAQAGDAIILSGSIGDHGVAIMSSRENLQFATTIISDSASLHNLVADMLDVTKDIHCLRDPTRGGLATSLNELAAQSAVGMVIEEQKIPIKSAVRAACEILGLDPLYVANEGKLVCICPAEHAASILTTMQQNPLGKNAAIIGKVISDDNHFVQMNTAFGGQRIVDWLAGEQLPRIC</sequence>
<feature type="domain" description="PurM-like C-terminal" evidence="3">
    <location>
        <begin position="177"/>
        <end position="328"/>
    </location>
</feature>
<dbReference type="SUPFAM" id="SSF55326">
    <property type="entry name" value="PurM N-terminal domain-like"/>
    <property type="match status" value="1"/>
</dbReference>
<dbReference type="PANTHER" id="PTHR30303:SF0">
    <property type="entry name" value="CARBAMOYL DEHYDRATASE HYPE"/>
    <property type="match status" value="1"/>
</dbReference>
<dbReference type="NCBIfam" id="TIGR02124">
    <property type="entry name" value="hypE"/>
    <property type="match status" value="1"/>
</dbReference>
<dbReference type="InterPro" id="IPR036921">
    <property type="entry name" value="PurM-like_N_sf"/>
</dbReference>
<dbReference type="InterPro" id="IPR016188">
    <property type="entry name" value="PurM-like_N"/>
</dbReference>
<dbReference type="OrthoDB" id="9801934at2"/>
<evidence type="ECO:0000256" key="1">
    <source>
        <dbReference type="ARBA" id="ARBA00006243"/>
    </source>
</evidence>
<organism evidence="4 5">
    <name type="scientific">Methyloprofundus sedimenti</name>
    <dbReference type="NCBI Taxonomy" id="1420851"/>
    <lineage>
        <taxon>Bacteria</taxon>
        <taxon>Pseudomonadati</taxon>
        <taxon>Pseudomonadota</taxon>
        <taxon>Gammaproteobacteria</taxon>
        <taxon>Methylococcales</taxon>
        <taxon>Methylococcaceae</taxon>
        <taxon>Methyloprofundus</taxon>
    </lineage>
</organism>
<dbReference type="GO" id="GO:0051604">
    <property type="term" value="P:protein maturation"/>
    <property type="evidence" value="ECO:0007669"/>
    <property type="project" value="TreeGrafter"/>
</dbReference>
<dbReference type="AlphaFoldDB" id="A0A1V8M1N3"/>
<dbReference type="Proteomes" id="UP000191980">
    <property type="component" value="Unassembled WGS sequence"/>
</dbReference>
<evidence type="ECO:0000313" key="4">
    <source>
        <dbReference type="EMBL" id="OQK15418.1"/>
    </source>
</evidence>
<dbReference type="RefSeq" id="WP_080524357.1">
    <property type="nucleotide sequence ID" value="NZ_LPUF01000004.1"/>
</dbReference>
<dbReference type="SUPFAM" id="SSF56042">
    <property type="entry name" value="PurM C-terminal domain-like"/>
    <property type="match status" value="1"/>
</dbReference>
<keyword evidence="5" id="KW-1185">Reference proteome</keyword>
<comment type="caution">
    <text evidence="4">The sequence shown here is derived from an EMBL/GenBank/DDBJ whole genome shotgun (WGS) entry which is preliminary data.</text>
</comment>
<accession>A0A1V8M1N3</accession>
<dbReference type="Gene3D" id="3.30.1330.10">
    <property type="entry name" value="PurM-like, N-terminal domain"/>
    <property type="match status" value="1"/>
</dbReference>
<dbReference type="Pfam" id="PF02769">
    <property type="entry name" value="AIRS_C"/>
    <property type="match status" value="1"/>
</dbReference>
<dbReference type="InterPro" id="IPR010918">
    <property type="entry name" value="PurM-like_C_dom"/>
</dbReference>
<dbReference type="InterPro" id="IPR011854">
    <property type="entry name" value="HypE"/>
</dbReference>